<dbReference type="PANTHER" id="PTHR47990">
    <property type="entry name" value="2-OXOGLUTARATE (2OG) AND FE(II)-DEPENDENT OXYGENASE SUPERFAMILY PROTEIN-RELATED"/>
    <property type="match status" value="1"/>
</dbReference>
<keyword evidence="2" id="KW-0732">Signal</keyword>
<feature type="chain" id="PRO_5005544775" evidence="2">
    <location>
        <begin position="24"/>
        <end position="181"/>
    </location>
</feature>
<proteinExistence type="inferred from homology"/>
<keyword evidence="4" id="KW-0223">Dioxygenase</keyword>
<dbReference type="OrthoDB" id="288590at2759"/>
<dbReference type="AlphaFoldDB" id="A0A0L0N3A5"/>
<evidence type="ECO:0000259" key="3">
    <source>
        <dbReference type="PROSITE" id="PS51471"/>
    </source>
</evidence>
<dbReference type="SUPFAM" id="SSF51197">
    <property type="entry name" value="Clavaminate synthase-like"/>
    <property type="match status" value="1"/>
</dbReference>
<reference evidence="4 5" key="1">
    <citation type="journal article" date="2015" name="BMC Genomics">
        <title>The genome of the truffle-parasite Tolypocladium ophioglossoides and the evolution of antifungal peptaibiotics.</title>
        <authorList>
            <person name="Quandt C.A."/>
            <person name="Bushley K.E."/>
            <person name="Spatafora J.W."/>
        </authorList>
    </citation>
    <scope>NUCLEOTIDE SEQUENCE [LARGE SCALE GENOMIC DNA]</scope>
    <source>
        <strain evidence="4 5">CBS 100239</strain>
    </source>
</reference>
<dbReference type="PROSITE" id="PS51471">
    <property type="entry name" value="FE2OG_OXY"/>
    <property type="match status" value="1"/>
</dbReference>
<evidence type="ECO:0000313" key="5">
    <source>
        <dbReference type="Proteomes" id="UP000036947"/>
    </source>
</evidence>
<keyword evidence="4" id="KW-0560">Oxidoreductase</keyword>
<comment type="caution">
    <text evidence="4">The sequence shown here is derived from an EMBL/GenBank/DDBJ whole genome shotgun (WGS) entry which is preliminary data.</text>
</comment>
<protein>
    <submittedName>
        <fullName evidence="4">Putative 2-oxoglutarate-dependent dioxygenase</fullName>
    </submittedName>
</protein>
<sequence length="181" mass="20048">MLHLSRHVLRLFALSLALPETYFDHVATHPGGVARLLHYPGTDGLEQGFEAAGAVETVGIRPHCDFECFTILLQSQSSGLQVLSPDGSWVDAQPIQDTFVMNIGEIMTRMTNGLYKSTIHRVVQKSKTERYSIPFFFSVNYDAVVGPLPSCVTAETPAKFPSITAGEYIIERLKLAVRHNE</sequence>
<evidence type="ECO:0000256" key="1">
    <source>
        <dbReference type="ARBA" id="ARBA00008056"/>
    </source>
</evidence>
<dbReference type="Gene3D" id="2.60.120.330">
    <property type="entry name" value="B-lactam Antibiotic, Isopenicillin N Synthase, Chain"/>
    <property type="match status" value="1"/>
</dbReference>
<evidence type="ECO:0000313" key="4">
    <source>
        <dbReference type="EMBL" id="KND88552.1"/>
    </source>
</evidence>
<dbReference type="GO" id="GO:0051213">
    <property type="term" value="F:dioxygenase activity"/>
    <property type="evidence" value="ECO:0007669"/>
    <property type="project" value="UniProtKB-KW"/>
</dbReference>
<dbReference type="EMBL" id="LFRF01000025">
    <property type="protein sequence ID" value="KND88552.1"/>
    <property type="molecule type" value="Genomic_DNA"/>
</dbReference>
<dbReference type="STRING" id="1163406.A0A0L0N3A5"/>
<name>A0A0L0N3A5_TOLOC</name>
<accession>A0A0L0N3A5</accession>
<dbReference type="Proteomes" id="UP000036947">
    <property type="component" value="Unassembled WGS sequence"/>
</dbReference>
<dbReference type="InterPro" id="IPR027443">
    <property type="entry name" value="IPNS-like_sf"/>
</dbReference>
<organism evidence="4 5">
    <name type="scientific">Tolypocladium ophioglossoides (strain CBS 100239)</name>
    <name type="common">Snaketongue truffleclub</name>
    <name type="synonym">Elaphocordyceps ophioglossoides</name>
    <dbReference type="NCBI Taxonomy" id="1163406"/>
    <lineage>
        <taxon>Eukaryota</taxon>
        <taxon>Fungi</taxon>
        <taxon>Dikarya</taxon>
        <taxon>Ascomycota</taxon>
        <taxon>Pezizomycotina</taxon>
        <taxon>Sordariomycetes</taxon>
        <taxon>Hypocreomycetidae</taxon>
        <taxon>Hypocreales</taxon>
        <taxon>Ophiocordycipitaceae</taxon>
        <taxon>Tolypocladium</taxon>
    </lineage>
</organism>
<comment type="similarity">
    <text evidence="1">Belongs to the iron/ascorbate-dependent oxidoreductase family.</text>
</comment>
<dbReference type="InterPro" id="IPR005123">
    <property type="entry name" value="Oxoglu/Fe-dep_dioxygenase_dom"/>
</dbReference>
<dbReference type="InterPro" id="IPR050231">
    <property type="entry name" value="Iron_ascorbate_oxido_reductase"/>
</dbReference>
<dbReference type="Pfam" id="PF03171">
    <property type="entry name" value="2OG-FeII_Oxy"/>
    <property type="match status" value="1"/>
</dbReference>
<feature type="domain" description="Fe2OG dioxygenase" evidence="3">
    <location>
        <begin position="30"/>
        <end position="139"/>
    </location>
</feature>
<keyword evidence="5" id="KW-1185">Reference proteome</keyword>
<evidence type="ECO:0000256" key="2">
    <source>
        <dbReference type="SAM" id="SignalP"/>
    </source>
</evidence>
<dbReference type="InterPro" id="IPR044861">
    <property type="entry name" value="IPNS-like_FE2OG_OXY"/>
</dbReference>
<dbReference type="PRINTS" id="PR00682">
    <property type="entry name" value="IPNSYNTHASE"/>
</dbReference>
<gene>
    <name evidence="4" type="ORF">TOPH_06893</name>
</gene>
<feature type="signal peptide" evidence="2">
    <location>
        <begin position="1"/>
        <end position="23"/>
    </location>
</feature>